<comment type="caution">
    <text evidence="1">The sequence shown here is derived from an EMBL/GenBank/DDBJ whole genome shotgun (WGS) entry which is preliminary data.</text>
</comment>
<name>A0A8S9TQR6_PHYIN</name>
<dbReference type="SMART" id="SM00671">
    <property type="entry name" value="SEL1"/>
    <property type="match status" value="2"/>
</dbReference>
<organism evidence="1 2">
    <name type="scientific">Phytophthora infestans</name>
    <name type="common">Potato late blight agent</name>
    <name type="synonym">Botrytis infestans</name>
    <dbReference type="NCBI Taxonomy" id="4787"/>
    <lineage>
        <taxon>Eukaryota</taxon>
        <taxon>Sar</taxon>
        <taxon>Stramenopiles</taxon>
        <taxon>Oomycota</taxon>
        <taxon>Peronosporomycetes</taxon>
        <taxon>Peronosporales</taxon>
        <taxon>Peronosporaceae</taxon>
        <taxon>Phytophthora</taxon>
    </lineage>
</organism>
<accession>A0A8S9TQR6</accession>
<dbReference type="EMBL" id="JAACNO010002773">
    <property type="protein sequence ID" value="KAF4130961.1"/>
    <property type="molecule type" value="Genomic_DNA"/>
</dbReference>
<dbReference type="Gene3D" id="1.25.40.10">
    <property type="entry name" value="Tetratricopeptide repeat domain"/>
    <property type="match status" value="1"/>
</dbReference>
<sequence>MLTNIENGDRETLVRIGDYQYYGLAGLRKDSKAAIRWSSRASAKGVEVGAYNVGHRYEFGDGVDVNVERAQRYYYRVLELSTDTMTVQLAILNWMLTTYANVPTSTANT</sequence>
<dbReference type="Proteomes" id="UP000704712">
    <property type="component" value="Unassembled WGS sequence"/>
</dbReference>
<evidence type="ECO:0000313" key="1">
    <source>
        <dbReference type="EMBL" id="KAF4130961.1"/>
    </source>
</evidence>
<protein>
    <submittedName>
        <fullName evidence="1">Sel1 repeat</fullName>
    </submittedName>
</protein>
<dbReference type="InterPro" id="IPR006597">
    <property type="entry name" value="Sel1-like"/>
</dbReference>
<dbReference type="InterPro" id="IPR011990">
    <property type="entry name" value="TPR-like_helical_dom_sf"/>
</dbReference>
<reference evidence="1" key="1">
    <citation type="submission" date="2020-03" db="EMBL/GenBank/DDBJ databases">
        <title>Hybrid Assembly of Korean Phytophthora infestans isolates.</title>
        <authorList>
            <person name="Prokchorchik M."/>
            <person name="Lee Y."/>
            <person name="Seo J."/>
            <person name="Cho J.-H."/>
            <person name="Park Y.-E."/>
            <person name="Jang D.-C."/>
            <person name="Im J.-S."/>
            <person name="Choi J.-G."/>
            <person name="Park H.-J."/>
            <person name="Lee G.-B."/>
            <person name="Lee Y.-G."/>
            <person name="Hong S.-Y."/>
            <person name="Cho K."/>
            <person name="Sohn K.H."/>
        </authorList>
    </citation>
    <scope>NUCLEOTIDE SEQUENCE</scope>
    <source>
        <strain evidence="1">KR_2_A2</strain>
    </source>
</reference>
<dbReference type="Pfam" id="PF08238">
    <property type="entry name" value="Sel1"/>
    <property type="match status" value="2"/>
</dbReference>
<dbReference type="AlphaFoldDB" id="A0A8S9TQR6"/>
<proteinExistence type="predicted"/>
<gene>
    <name evidence="1" type="ORF">GN958_ATG19854</name>
</gene>
<evidence type="ECO:0000313" key="2">
    <source>
        <dbReference type="Proteomes" id="UP000704712"/>
    </source>
</evidence>
<dbReference type="SUPFAM" id="SSF81901">
    <property type="entry name" value="HCP-like"/>
    <property type="match status" value="1"/>
</dbReference>